<keyword evidence="3" id="KW-0436">Ligase</keyword>
<dbReference type="InterPro" id="IPR020845">
    <property type="entry name" value="AMP-binding_CS"/>
</dbReference>
<dbReference type="InterPro" id="IPR025110">
    <property type="entry name" value="AMP-bd_C"/>
</dbReference>
<dbReference type="InterPro" id="IPR045851">
    <property type="entry name" value="AMP-bd_C_sf"/>
</dbReference>
<dbReference type="Proteomes" id="UP001500967">
    <property type="component" value="Unassembled WGS sequence"/>
</dbReference>
<dbReference type="PANTHER" id="PTHR43767">
    <property type="entry name" value="LONG-CHAIN-FATTY-ACID--COA LIGASE"/>
    <property type="match status" value="1"/>
</dbReference>
<protein>
    <submittedName>
        <fullName evidence="3">Fatty-acid--CoA ligase FadD8</fullName>
    </submittedName>
</protein>
<sequence>MSTSLLHAPPLMPELLATALNRYDDRPAVLVDGQTVTYRGYREAVSRWSQAYRSIGIGSGDGISILARNRPEVLFATGASTMVGARGTPLHPLGSLDDHAYVLENADIHTLVFDPALEEHVAALKEKAPGLERLLSLGPSSIAENIADLAAGFTPEERLVAPVVDAEAVSSMSFTGGTTGRPKGVLISYRGGAELTRIQMAEWQFPEDIRFLIAAPLSHAAGAFTLPVLLAGGSFVVLPGFTPGGWIKAVEEHRITSTMIVPAMLYAILDHPDLAGADVSSLETVFYGASAASPARLAQAIERFGPVFFQFYGQNEAPMTITVLRKEEHTPDKLATCGRPVPWVRAALLDENCEPVAPGEPGEICVQGALVMNGYNKLPDETAEAFRGGWLHTGDVAREDADGYWTIVDRTKDMIVSGGFNVFPREVEDVLTTHPDVSAAAVIGVPDEKWGEAVKAVVVPRPGATIDEAALIALVREAKGPIHAPKSIDLAESIPLTPVGKADKKALREKYWAGSARRVG</sequence>
<keyword evidence="4" id="KW-1185">Reference proteome</keyword>
<proteinExistence type="predicted"/>
<dbReference type="Pfam" id="PF00501">
    <property type="entry name" value="AMP-binding"/>
    <property type="match status" value="1"/>
</dbReference>
<accession>A0ABP3E360</accession>
<dbReference type="SUPFAM" id="SSF56801">
    <property type="entry name" value="Acetyl-CoA synthetase-like"/>
    <property type="match status" value="1"/>
</dbReference>
<dbReference type="InterPro" id="IPR000873">
    <property type="entry name" value="AMP-dep_synth/lig_dom"/>
</dbReference>
<dbReference type="InterPro" id="IPR042099">
    <property type="entry name" value="ANL_N_sf"/>
</dbReference>
<dbReference type="PROSITE" id="PS00455">
    <property type="entry name" value="AMP_BINDING"/>
    <property type="match status" value="1"/>
</dbReference>
<evidence type="ECO:0000259" key="1">
    <source>
        <dbReference type="Pfam" id="PF00501"/>
    </source>
</evidence>
<name>A0ABP3E360_9ACTN</name>
<gene>
    <name evidence="3" type="primary">fadD8</name>
    <name evidence="3" type="ORF">GCM10009539_36370</name>
</gene>
<feature type="domain" description="AMP-dependent synthetase/ligase" evidence="1">
    <location>
        <begin position="18"/>
        <end position="375"/>
    </location>
</feature>
<dbReference type="Pfam" id="PF13193">
    <property type="entry name" value="AMP-binding_C"/>
    <property type="match status" value="1"/>
</dbReference>
<feature type="domain" description="AMP-binding enzyme C-terminal" evidence="2">
    <location>
        <begin position="426"/>
        <end position="501"/>
    </location>
</feature>
<organism evidence="3 4">
    <name type="scientific">Cryptosporangium japonicum</name>
    <dbReference type="NCBI Taxonomy" id="80872"/>
    <lineage>
        <taxon>Bacteria</taxon>
        <taxon>Bacillati</taxon>
        <taxon>Actinomycetota</taxon>
        <taxon>Actinomycetes</taxon>
        <taxon>Cryptosporangiales</taxon>
        <taxon>Cryptosporangiaceae</taxon>
        <taxon>Cryptosporangium</taxon>
    </lineage>
</organism>
<reference evidence="4" key="1">
    <citation type="journal article" date="2019" name="Int. J. Syst. Evol. Microbiol.">
        <title>The Global Catalogue of Microorganisms (GCM) 10K type strain sequencing project: providing services to taxonomists for standard genome sequencing and annotation.</title>
        <authorList>
            <consortium name="The Broad Institute Genomics Platform"/>
            <consortium name="The Broad Institute Genome Sequencing Center for Infectious Disease"/>
            <person name="Wu L."/>
            <person name="Ma J."/>
        </authorList>
    </citation>
    <scope>NUCLEOTIDE SEQUENCE [LARGE SCALE GENOMIC DNA]</scope>
    <source>
        <strain evidence="4">JCM 10425</strain>
    </source>
</reference>
<dbReference type="Gene3D" id="3.40.50.12780">
    <property type="entry name" value="N-terminal domain of ligase-like"/>
    <property type="match status" value="1"/>
</dbReference>
<evidence type="ECO:0000313" key="4">
    <source>
        <dbReference type="Proteomes" id="UP001500967"/>
    </source>
</evidence>
<evidence type="ECO:0000313" key="3">
    <source>
        <dbReference type="EMBL" id="GAA0247809.1"/>
    </source>
</evidence>
<dbReference type="InterPro" id="IPR050237">
    <property type="entry name" value="ATP-dep_AMP-bd_enzyme"/>
</dbReference>
<dbReference type="EMBL" id="BAAAGX010000014">
    <property type="protein sequence ID" value="GAA0247809.1"/>
    <property type="molecule type" value="Genomic_DNA"/>
</dbReference>
<comment type="caution">
    <text evidence="3">The sequence shown here is derived from an EMBL/GenBank/DDBJ whole genome shotgun (WGS) entry which is preliminary data.</text>
</comment>
<dbReference type="GO" id="GO:0016874">
    <property type="term" value="F:ligase activity"/>
    <property type="evidence" value="ECO:0007669"/>
    <property type="project" value="UniProtKB-KW"/>
</dbReference>
<dbReference type="PANTHER" id="PTHR43767:SF7">
    <property type="entry name" value="MEDIUM_LONG-CHAIN-FATTY-ACID--COA LIGASE FADD8"/>
    <property type="match status" value="1"/>
</dbReference>
<evidence type="ECO:0000259" key="2">
    <source>
        <dbReference type="Pfam" id="PF13193"/>
    </source>
</evidence>
<dbReference type="Gene3D" id="3.30.300.30">
    <property type="match status" value="1"/>
</dbReference>